<keyword evidence="1" id="KW-1133">Transmembrane helix</keyword>
<organism evidence="2 3">
    <name type="scientific">Orchesella dallaii</name>
    <dbReference type="NCBI Taxonomy" id="48710"/>
    <lineage>
        <taxon>Eukaryota</taxon>
        <taxon>Metazoa</taxon>
        <taxon>Ecdysozoa</taxon>
        <taxon>Arthropoda</taxon>
        <taxon>Hexapoda</taxon>
        <taxon>Collembola</taxon>
        <taxon>Entomobryomorpha</taxon>
        <taxon>Entomobryoidea</taxon>
        <taxon>Orchesellidae</taxon>
        <taxon>Orchesellinae</taxon>
        <taxon>Orchesella</taxon>
    </lineage>
</organism>
<feature type="transmembrane region" description="Helical" evidence="1">
    <location>
        <begin position="112"/>
        <end position="135"/>
    </location>
</feature>
<name>A0ABP1S9M6_9HEXA</name>
<proteinExistence type="predicted"/>
<evidence type="ECO:0000313" key="2">
    <source>
        <dbReference type="EMBL" id="CAL8147389.1"/>
    </source>
</evidence>
<feature type="transmembrane region" description="Helical" evidence="1">
    <location>
        <begin position="411"/>
        <end position="431"/>
    </location>
</feature>
<dbReference type="Gene3D" id="1.10.287.70">
    <property type="match status" value="1"/>
</dbReference>
<keyword evidence="1" id="KW-0812">Transmembrane</keyword>
<dbReference type="EMBL" id="CAXLJM020000164">
    <property type="protein sequence ID" value="CAL8147389.1"/>
    <property type="molecule type" value="Genomic_DNA"/>
</dbReference>
<sequence>MEPSDSDYSLRYTDIPLLKRIQNANSTNATLKMAPHLDEVLLSILLEEMPEPDVDYWNNYKPILGLGNTINLGNAGTPIGIVQMSSVAYNFITCGGEFGPVKVAAYIRPFDTVVWIALISAVGLSIVLLYLTVYISEFSYQMSYSSILLSITAMLLSTIVSTNELLRNNHLRIFFATWLLTSIILSNGYKGDNLADTLAPNEILKLQSVLQLKNFKLLSKRISSNNYKANHHMYYQSTEVGDKMVSLLMKSLKSKGFTKFWKEFAEQNNSQNYTGFLDKYDFKFKQDKDIISVMLQIEPASSKPQQFNASDIRKLLGRCNRTAYLGKEAEITKLIGNFSKLCEKSNVYAGKDLYFKQSSTWYVQESGGYFLKRRLRYVEESGIYYYWKRWLAPHKNSCRNGDRSKISLQSLVYILFCLYVAAGITFVGELVRQRCVIA</sequence>
<reference evidence="2 3" key="1">
    <citation type="submission" date="2024-08" db="EMBL/GenBank/DDBJ databases">
        <authorList>
            <person name="Cucini C."/>
            <person name="Frati F."/>
        </authorList>
    </citation>
    <scope>NUCLEOTIDE SEQUENCE [LARGE SCALE GENOMIC DNA]</scope>
</reference>
<dbReference type="Proteomes" id="UP001642540">
    <property type="component" value="Unassembled WGS sequence"/>
</dbReference>
<gene>
    <name evidence="2" type="ORF">ODALV1_LOCUS31129</name>
</gene>
<evidence type="ECO:0000256" key="1">
    <source>
        <dbReference type="SAM" id="Phobius"/>
    </source>
</evidence>
<accession>A0ABP1S9M6</accession>
<comment type="caution">
    <text evidence="2">The sequence shown here is derived from an EMBL/GenBank/DDBJ whole genome shotgun (WGS) entry which is preliminary data.</text>
</comment>
<keyword evidence="3" id="KW-1185">Reference proteome</keyword>
<evidence type="ECO:0000313" key="3">
    <source>
        <dbReference type="Proteomes" id="UP001642540"/>
    </source>
</evidence>
<protein>
    <submittedName>
        <fullName evidence="2">Uncharacterized protein</fullName>
    </submittedName>
</protein>
<keyword evidence="1" id="KW-0472">Membrane</keyword>
<feature type="transmembrane region" description="Helical" evidence="1">
    <location>
        <begin position="141"/>
        <end position="159"/>
    </location>
</feature>